<feature type="domain" description="Erythromycin biosynthesis protein CIII-like C-terminal" evidence="2">
    <location>
        <begin position="234"/>
        <end position="372"/>
    </location>
</feature>
<name>A0A075EYK0_9ACTN</name>
<accession>A0A075EYK0</accession>
<feature type="domain" description="Erythromycin biosynthesis protein CIII-like N-terminal" evidence="3">
    <location>
        <begin position="23"/>
        <end position="219"/>
    </location>
</feature>
<dbReference type="PANTHER" id="PTHR21015:SF22">
    <property type="entry name" value="GLYCOSYLTRANSFERASE"/>
    <property type="match status" value="1"/>
</dbReference>
<evidence type="ECO:0000256" key="1">
    <source>
        <dbReference type="ARBA" id="ARBA00022679"/>
    </source>
</evidence>
<dbReference type="PANTHER" id="PTHR21015">
    <property type="entry name" value="UDP-N-ACETYLGLUCOSAMINE--N-ACETYLMURAMYL-(PENTAPEPTIDE) PYROPHOSPHORYL-UNDECAPRENOL N-ACETYLGLUCOSAMINE TRANSFERASE 1"/>
    <property type="match status" value="1"/>
</dbReference>
<dbReference type="GO" id="GO:0008194">
    <property type="term" value="F:UDP-glycosyltransferase activity"/>
    <property type="evidence" value="ECO:0007669"/>
    <property type="project" value="InterPro"/>
</dbReference>
<proteinExistence type="predicted"/>
<evidence type="ECO:0000259" key="3">
    <source>
        <dbReference type="Pfam" id="PF21036"/>
    </source>
</evidence>
<dbReference type="Gene3D" id="3.40.50.2000">
    <property type="entry name" value="Glycogen Phosphorylase B"/>
    <property type="match status" value="2"/>
</dbReference>
<dbReference type="GO" id="GO:0016758">
    <property type="term" value="F:hexosyltransferase activity"/>
    <property type="evidence" value="ECO:0007669"/>
    <property type="project" value="UniProtKB-ARBA"/>
</dbReference>
<dbReference type="SUPFAM" id="SSF53756">
    <property type="entry name" value="UDP-Glycosyltransferase/glycogen phosphorylase"/>
    <property type="match status" value="1"/>
</dbReference>
<dbReference type="EMBL" id="KJ721165">
    <property type="protein sequence ID" value="AIE54245.1"/>
    <property type="molecule type" value="Genomic_DNA"/>
</dbReference>
<organism evidence="4">
    <name type="scientific">Streptomyces sp. YN86</name>
    <dbReference type="NCBI Taxonomy" id="1484062"/>
    <lineage>
        <taxon>Bacteria</taxon>
        <taxon>Bacillati</taxon>
        <taxon>Actinomycetota</taxon>
        <taxon>Actinomycetes</taxon>
        <taxon>Kitasatosporales</taxon>
        <taxon>Streptomycetaceae</taxon>
        <taxon>Streptomyces</taxon>
    </lineage>
</organism>
<keyword evidence="1" id="KW-0808">Transferase</keyword>
<protein>
    <submittedName>
        <fullName evidence="4">PauY25</fullName>
    </submittedName>
</protein>
<sequence length="375" mass="39720">MRFLFVTGGSPATAYAITPLATAARNTGHEVLVASNQETMAAIAGAGLPGVCVSSVPIRHHITHDRQGVPLVRSDDPEEQVRSIGDAFGRMAAAYQEPLFALARDWRPDVVVGGTLTFSAPVLAARLGVPHVRHAWDSGEPVAVDVAAEREMRPELDALGLDGIPASQLLIDVCPPSVRPSEGAWDAVSMRWIPCNLQPPLEPWMYTKSGRRRVAVTAGTKTAPGYFFDYLVELVAKLKGLDAEILVSAPEAVAAELGEATGMHVGWLPFDVVARTCDLLVHHAGGGTALTGMAYGVPQLLIPNMPKLVPPSERLADYGAARMILPGDDTPAAVTSAAQDLLTTASYGERARSLAEEVAGMPSPAEVVHLVENIR</sequence>
<evidence type="ECO:0000259" key="2">
    <source>
        <dbReference type="Pfam" id="PF06722"/>
    </source>
</evidence>
<dbReference type="InterPro" id="IPR002213">
    <property type="entry name" value="UDP_glucos_trans"/>
</dbReference>
<reference evidence="4" key="1">
    <citation type="submission" date="2014-04" db="EMBL/GenBank/DDBJ databases">
        <title>paulomycin gene cluster in Streptomyces sp. YN86.</title>
        <authorList>
            <person name="Li J."/>
            <person name="Xie Z."/>
            <person name="Chen Y."/>
        </authorList>
    </citation>
    <scope>NUCLEOTIDE SEQUENCE</scope>
    <source>
        <strain evidence="4">YN86</strain>
    </source>
</reference>
<dbReference type="Pfam" id="PF06722">
    <property type="entry name" value="EryCIII-like_C"/>
    <property type="match status" value="1"/>
</dbReference>
<dbReference type="InterPro" id="IPR048284">
    <property type="entry name" value="EryCIII-like_N"/>
</dbReference>
<dbReference type="AlphaFoldDB" id="A0A075EYK0"/>
<evidence type="ECO:0000313" key="4">
    <source>
        <dbReference type="EMBL" id="AIE54245.1"/>
    </source>
</evidence>
<dbReference type="Pfam" id="PF21036">
    <property type="entry name" value="EryCIII-like_N"/>
    <property type="match status" value="1"/>
</dbReference>
<dbReference type="InterPro" id="IPR010610">
    <property type="entry name" value="EryCIII-like_C"/>
</dbReference>
<dbReference type="CDD" id="cd03784">
    <property type="entry name" value="GT1_Gtf-like"/>
    <property type="match status" value="1"/>
</dbReference>